<evidence type="ECO:0000256" key="1">
    <source>
        <dbReference type="SAM" id="MobiDB-lite"/>
    </source>
</evidence>
<feature type="region of interest" description="Disordered" evidence="1">
    <location>
        <begin position="34"/>
        <end position="55"/>
    </location>
</feature>
<proteinExistence type="predicted"/>
<protein>
    <submittedName>
        <fullName evidence="2">Uncharacterized protein</fullName>
    </submittedName>
</protein>
<gene>
    <name evidence="2" type="ORF">BDU57DRAFT_515894</name>
</gene>
<reference evidence="2" key="1">
    <citation type="journal article" date="2020" name="Stud. Mycol.">
        <title>101 Dothideomycetes genomes: a test case for predicting lifestyles and emergence of pathogens.</title>
        <authorList>
            <person name="Haridas S."/>
            <person name="Albert R."/>
            <person name="Binder M."/>
            <person name="Bloem J."/>
            <person name="Labutti K."/>
            <person name="Salamov A."/>
            <person name="Andreopoulos B."/>
            <person name="Baker S."/>
            <person name="Barry K."/>
            <person name="Bills G."/>
            <person name="Bluhm B."/>
            <person name="Cannon C."/>
            <person name="Castanera R."/>
            <person name="Culley D."/>
            <person name="Daum C."/>
            <person name="Ezra D."/>
            <person name="Gonzalez J."/>
            <person name="Henrissat B."/>
            <person name="Kuo A."/>
            <person name="Liang C."/>
            <person name="Lipzen A."/>
            <person name="Lutzoni F."/>
            <person name="Magnuson J."/>
            <person name="Mondo S."/>
            <person name="Nolan M."/>
            <person name="Ohm R."/>
            <person name="Pangilinan J."/>
            <person name="Park H.-J."/>
            <person name="Ramirez L."/>
            <person name="Alfaro M."/>
            <person name="Sun H."/>
            <person name="Tritt A."/>
            <person name="Yoshinaga Y."/>
            <person name="Zwiers L.-H."/>
            <person name="Turgeon B."/>
            <person name="Goodwin S."/>
            <person name="Spatafora J."/>
            <person name="Crous P."/>
            <person name="Grigoriev I."/>
        </authorList>
    </citation>
    <scope>NUCLEOTIDE SEQUENCE</scope>
    <source>
        <strain evidence="2">HMLAC05119</strain>
    </source>
</reference>
<organism evidence="2 3">
    <name type="scientific">Ampelomyces quisqualis</name>
    <name type="common">Powdery mildew agent</name>
    <dbReference type="NCBI Taxonomy" id="50730"/>
    <lineage>
        <taxon>Eukaryota</taxon>
        <taxon>Fungi</taxon>
        <taxon>Dikarya</taxon>
        <taxon>Ascomycota</taxon>
        <taxon>Pezizomycotina</taxon>
        <taxon>Dothideomycetes</taxon>
        <taxon>Pleosporomycetidae</taxon>
        <taxon>Pleosporales</taxon>
        <taxon>Pleosporineae</taxon>
        <taxon>Phaeosphaeriaceae</taxon>
        <taxon>Ampelomyces</taxon>
    </lineage>
</organism>
<feature type="compositionally biased region" description="Basic and acidic residues" evidence="1">
    <location>
        <begin position="43"/>
        <end position="52"/>
    </location>
</feature>
<dbReference type="Proteomes" id="UP000800096">
    <property type="component" value="Unassembled WGS sequence"/>
</dbReference>
<dbReference type="AlphaFoldDB" id="A0A6A5QPV6"/>
<dbReference type="EMBL" id="ML979135">
    <property type="protein sequence ID" value="KAF1916057.1"/>
    <property type="molecule type" value="Genomic_DNA"/>
</dbReference>
<sequence length="150" mass="16496">MADCFRPNYHFLALIIKGSLVRGDACRTIGKTRGGCPRPKARQRAENSRPDVPHGASHIMCLSPYQIAPMSTIGEVRDISLRYLAQCPAWPRACVACADNATCPRASGTRLEVGRPCGCPATPWLCQYSPGIRPIWLMKMDVDHGLQGCW</sequence>
<evidence type="ECO:0000313" key="3">
    <source>
        <dbReference type="Proteomes" id="UP000800096"/>
    </source>
</evidence>
<keyword evidence="3" id="KW-1185">Reference proteome</keyword>
<name>A0A6A5QPV6_AMPQU</name>
<accession>A0A6A5QPV6</accession>
<evidence type="ECO:0000313" key="2">
    <source>
        <dbReference type="EMBL" id="KAF1916057.1"/>
    </source>
</evidence>